<dbReference type="KEGG" id="vg:10328548"/>
<proteinExistence type="predicted"/>
<organism evidence="1 2">
    <name type="scientific">Synechococcus phage Syn19</name>
    <dbReference type="NCBI Taxonomy" id="445684"/>
    <lineage>
        <taxon>Viruses</taxon>
        <taxon>Duplodnaviria</taxon>
        <taxon>Heunggongvirae</taxon>
        <taxon>Uroviricota</taxon>
        <taxon>Caudoviricetes</taxon>
        <taxon>Pantevenvirales</taxon>
        <taxon>Kyanoviridae</taxon>
        <taxon>Pontusvirus</taxon>
        <taxon>Pontusvirus syn19</taxon>
    </lineage>
</organism>
<dbReference type="GeneID" id="10328548"/>
<dbReference type="Proteomes" id="UP000006535">
    <property type="component" value="Segment"/>
</dbReference>
<gene>
    <name evidence="1" type="ORF">Syn19_016</name>
</gene>
<dbReference type="OrthoDB" id="13640at10239"/>
<evidence type="ECO:0000313" key="2">
    <source>
        <dbReference type="Proteomes" id="UP000006535"/>
    </source>
</evidence>
<dbReference type="RefSeq" id="YP_004323854.1">
    <property type="nucleotide sequence ID" value="NC_015286.1"/>
</dbReference>
<dbReference type="EMBL" id="GU071106">
    <property type="protein sequence ID" value="ADO99536.1"/>
    <property type="molecule type" value="Genomic_DNA"/>
</dbReference>
<reference evidence="1 2" key="1">
    <citation type="journal article" date="2010" name="Environ. Microbiol.">
        <title>Genomic analysis of oceanic cyanobacterial myoviruses compared with T4-like myoviruses from diverse hosts and environments.</title>
        <authorList>
            <person name="Sullivan M.B."/>
            <person name="Huang K.H."/>
            <person name="Ignacio-Espinoza J.C."/>
            <person name="Berlin A.M."/>
            <person name="Kelly L."/>
            <person name="Weigele P.R."/>
            <person name="DeFrancesco A.S."/>
            <person name="Kern S.E."/>
            <person name="Thompson L.R."/>
            <person name="Young S."/>
            <person name="Yandava C."/>
            <person name="Fu R."/>
            <person name="Krastins B."/>
            <person name="Chase M."/>
            <person name="Sarracino D."/>
            <person name="Osburne M.S."/>
            <person name="Henn M.R."/>
            <person name="Chisholm S.W."/>
        </authorList>
    </citation>
    <scope>NUCLEOTIDE SEQUENCE [LARGE SCALE GENOMIC DNA]</scope>
    <source>
        <strain evidence="1">Syn19</strain>
    </source>
</reference>
<evidence type="ECO:0000313" key="1">
    <source>
        <dbReference type="EMBL" id="ADO99536.1"/>
    </source>
</evidence>
<keyword evidence="2" id="KW-1185">Reference proteome</keyword>
<name>E3SPY6_9CAUD</name>
<protein>
    <submittedName>
        <fullName evidence="1">Uncharacterized protein</fullName>
    </submittedName>
</protein>
<accession>E3SPY6</accession>
<sequence>MTIQRQSPGECEWKLSVYRDGERLANDDAAFQLTQFCSGWSIVEDITSASMEAEFVFSDAAGIQAIFTGSETLKLEVFTSLIDRTYFFRCTGIASRTQDVGSQTFMVNGLSTDYLKNETVNVFGSSELIFEGKTKSEDIVSALMKKYLKTTKNVFAEETVSQHSFIIPNWRPLDTIYWIAERSIRKSAKGNQLQNGFMFYENALGYNFKSIDNIIDGINNQYEEQTVERLDKRKLYRYSLAPKNISEDLDHLSLNGISFPEEANKVRALRNGNLAGYSVGFDPVDISGSAMGLSTDMLKGAYQYNLGDIWDKMSHLDGDVTVNPITQMDKNVQKEYYTPKRVRYCMLPSQGFDQKYKDNPQSNYRELVELQAYQYLRYEALKNIKCLAHMPGNLDLYVGSGIELSLPATFKSSENMQVDRRYSGRYMIVRLTHQATTGKMTTEVELMKDSILK</sequence>